<name>A0A847D4R0_9LACT</name>
<protein>
    <submittedName>
        <fullName evidence="1">Uncharacterized protein</fullName>
    </submittedName>
</protein>
<reference evidence="1 2" key="1">
    <citation type="journal article" date="2020" name="Biotechnol. Biofuels">
        <title>New insights from the biogas microbiome by comprehensive genome-resolved metagenomics of nearly 1600 species originating from multiple anaerobic digesters.</title>
        <authorList>
            <person name="Campanaro S."/>
            <person name="Treu L."/>
            <person name="Rodriguez-R L.M."/>
            <person name="Kovalovszki A."/>
            <person name="Ziels R.M."/>
            <person name="Maus I."/>
            <person name="Zhu X."/>
            <person name="Kougias P.G."/>
            <person name="Basile A."/>
            <person name="Luo G."/>
            <person name="Schluter A."/>
            <person name="Konstantinidis K.T."/>
            <person name="Angelidaki I."/>
        </authorList>
    </citation>
    <scope>NUCLEOTIDE SEQUENCE [LARGE SCALE GENOMIC DNA]</scope>
    <source>
        <strain evidence="1">AS07pgkLD_105</strain>
    </source>
</reference>
<comment type="caution">
    <text evidence="1">The sequence shown here is derived from an EMBL/GenBank/DDBJ whole genome shotgun (WGS) entry which is preliminary data.</text>
</comment>
<accession>A0A847D4R0</accession>
<evidence type="ECO:0000313" key="2">
    <source>
        <dbReference type="Proteomes" id="UP000589373"/>
    </source>
</evidence>
<dbReference type="EMBL" id="JAAZCD010000096">
    <property type="protein sequence ID" value="NLD31437.1"/>
    <property type="molecule type" value="Genomic_DNA"/>
</dbReference>
<proteinExistence type="predicted"/>
<dbReference type="Proteomes" id="UP000589373">
    <property type="component" value="Unassembled WGS sequence"/>
</dbReference>
<evidence type="ECO:0000313" key="1">
    <source>
        <dbReference type="EMBL" id="NLD31437.1"/>
    </source>
</evidence>
<gene>
    <name evidence="1" type="ORF">GX662_04160</name>
</gene>
<organism evidence="1 2">
    <name type="scientific">Trichococcus flocculiformis</name>
    <dbReference type="NCBI Taxonomy" id="82803"/>
    <lineage>
        <taxon>Bacteria</taxon>
        <taxon>Bacillati</taxon>
        <taxon>Bacillota</taxon>
        <taxon>Bacilli</taxon>
        <taxon>Lactobacillales</taxon>
        <taxon>Carnobacteriaceae</taxon>
        <taxon>Trichococcus</taxon>
    </lineage>
</organism>
<dbReference type="RefSeq" id="WP_276645011.1">
    <property type="nucleotide sequence ID" value="NZ_JAAZCD010000096.1"/>
</dbReference>
<sequence>MSDKIIYRLDDEISFRKCSLFDECSTDHGDCTNFHTKEVHFHDHYFCNQEGIHFHCTKHPEIELEYDHSFDGAVLTCPKCRNQIEIGSSKALISRCLRVLNREIFKDAKLIRLDDWYTPEIKEKAEPTPDYRLTTNIKTDKDGDTIVVLYVSYVGTGDKVQYFIKPEKGQLTSDHKDLDPAKIISKIEVTLKDRTLTQTYHEEQ</sequence>
<dbReference type="AlphaFoldDB" id="A0A847D4R0"/>